<reference evidence="1 2" key="1">
    <citation type="journal article" date="2011" name="Genome Biol.">
        <title>Genome sequence of the insect pathogenic fungus Cordyceps militaris, a valued traditional Chinese medicine.</title>
        <authorList>
            <person name="Zheng P."/>
            <person name="Xia Y."/>
            <person name="Xiao G."/>
            <person name="Xiong C."/>
            <person name="Hu X."/>
            <person name="Zhang S."/>
            <person name="Zheng H."/>
            <person name="Huang Y."/>
            <person name="Zhou Y."/>
            <person name="Wang S."/>
            <person name="Zhao G.P."/>
            <person name="Liu X."/>
            <person name="St Leger R.J."/>
            <person name="Wang C."/>
        </authorList>
    </citation>
    <scope>NUCLEOTIDE SEQUENCE [LARGE SCALE GENOMIC DNA]</scope>
    <source>
        <strain evidence="1 2">CM01</strain>
    </source>
</reference>
<proteinExistence type="predicted"/>
<name>G3JBI6_CORMM</name>
<dbReference type="Proteomes" id="UP000001610">
    <property type="component" value="Unassembled WGS sequence"/>
</dbReference>
<dbReference type="HOGENOM" id="CLU_076921_2_1_1"/>
<gene>
    <name evidence="1" type="ORF">CCM_03563</name>
</gene>
<dbReference type="RefSeq" id="XP_006668777.1">
    <property type="nucleotide sequence ID" value="XM_006668714.1"/>
</dbReference>
<accession>G3JBI6</accession>
<dbReference type="OMA" id="KCEEWTE"/>
<keyword evidence="2" id="KW-1185">Reference proteome</keyword>
<dbReference type="eggNOG" id="ENOG502SQ16">
    <property type="taxonomic scope" value="Eukaryota"/>
</dbReference>
<keyword evidence="1" id="KW-0418">Kinase</keyword>
<sequence>MFTCKKRLNTVVQGASLISLHLVLITAYLAEAVFGPPNAAADPPTMVQPSEVEFLNVLKKDENDRVMVYKVKIGHRLCIMKVFRGQGDCPSFSPDVEPRLFLRESRAYRLLKDKGFCERGVVPDFYGTIENIDVALWPDLSHLKADVFPPDAVLLEYIPNLQRIGPENFLDDNIKRLSQTLQEFHEMGLLHGDTFPRNMMVVRQQPRDRVLWIDFDCAQIVQRGKCEEWTEKSFSFEGEMMAEFAEFLAEDAKTGEINKTWLYYYD</sequence>
<dbReference type="GeneID" id="18165589"/>
<organism evidence="1 2">
    <name type="scientific">Cordyceps militaris (strain CM01)</name>
    <name type="common">Caterpillar fungus</name>
    <dbReference type="NCBI Taxonomy" id="983644"/>
    <lineage>
        <taxon>Eukaryota</taxon>
        <taxon>Fungi</taxon>
        <taxon>Dikarya</taxon>
        <taxon>Ascomycota</taxon>
        <taxon>Pezizomycotina</taxon>
        <taxon>Sordariomycetes</taxon>
        <taxon>Hypocreomycetidae</taxon>
        <taxon>Hypocreales</taxon>
        <taxon>Cordycipitaceae</taxon>
        <taxon>Cordyceps</taxon>
    </lineage>
</organism>
<dbReference type="EMBL" id="JH126400">
    <property type="protein sequence ID" value="EGX95291.1"/>
    <property type="molecule type" value="Genomic_DNA"/>
</dbReference>
<dbReference type="GO" id="GO:0016301">
    <property type="term" value="F:kinase activity"/>
    <property type="evidence" value="ECO:0007669"/>
    <property type="project" value="UniProtKB-KW"/>
</dbReference>
<dbReference type="KEGG" id="cmt:CCM_03563"/>
<evidence type="ECO:0000313" key="2">
    <source>
        <dbReference type="Proteomes" id="UP000001610"/>
    </source>
</evidence>
<dbReference type="InterPro" id="IPR011009">
    <property type="entry name" value="Kinase-like_dom_sf"/>
</dbReference>
<dbReference type="AlphaFoldDB" id="G3JBI6"/>
<dbReference type="OrthoDB" id="4185642at2759"/>
<dbReference type="SUPFAM" id="SSF56112">
    <property type="entry name" value="Protein kinase-like (PK-like)"/>
    <property type="match status" value="1"/>
</dbReference>
<evidence type="ECO:0000313" key="1">
    <source>
        <dbReference type="EMBL" id="EGX95291.1"/>
    </source>
</evidence>
<dbReference type="VEuPathDB" id="FungiDB:CCM_03563"/>
<dbReference type="InParanoid" id="G3JBI6"/>
<keyword evidence="1" id="KW-0808">Transferase</keyword>
<protein>
    <submittedName>
        <fullName evidence="1">Protein kinase-like domain</fullName>
    </submittedName>
</protein>
<dbReference type="Gene3D" id="1.10.510.10">
    <property type="entry name" value="Transferase(Phosphotransferase) domain 1"/>
    <property type="match status" value="1"/>
</dbReference>